<comment type="caution">
    <text evidence="1">The sequence shown here is derived from an EMBL/GenBank/DDBJ whole genome shotgun (WGS) entry which is preliminary data.</text>
</comment>
<evidence type="ECO:0000313" key="2">
    <source>
        <dbReference type="Proteomes" id="UP001374599"/>
    </source>
</evidence>
<keyword evidence="2" id="KW-1185">Reference proteome</keyword>
<dbReference type="EMBL" id="BTPU01000002">
    <property type="protein sequence ID" value="GMQ60970.1"/>
    <property type="molecule type" value="Genomic_DNA"/>
</dbReference>
<organism evidence="1 2">
    <name type="scientific">Vallitalea maricola</name>
    <dbReference type="NCBI Taxonomy" id="3074433"/>
    <lineage>
        <taxon>Bacteria</taxon>
        <taxon>Bacillati</taxon>
        <taxon>Bacillota</taxon>
        <taxon>Clostridia</taxon>
        <taxon>Lachnospirales</taxon>
        <taxon>Vallitaleaceae</taxon>
        <taxon>Vallitalea</taxon>
    </lineage>
</organism>
<dbReference type="Proteomes" id="UP001374599">
    <property type="component" value="Unassembled WGS sequence"/>
</dbReference>
<evidence type="ECO:0000313" key="1">
    <source>
        <dbReference type="EMBL" id="GMQ60970.1"/>
    </source>
</evidence>
<sequence length="120" mass="14212">MNEQYKLFDAEYKFMLIIWENEPINSTQLVKLCNEELGWKKSTTYTVLKKLQNRNILQNEKAIVTSLVKFNEVRKYESEQLLDKAFNSSLPKFLATFLNDKKITDEEAEELKRIIDESRG</sequence>
<reference evidence="1" key="1">
    <citation type="submission" date="2023-09" db="EMBL/GenBank/DDBJ databases">
        <title>Vallitalea sediminicola and Vallitalea maricola sp. nov., anaerobic bacteria isolated from marine sediment.</title>
        <authorList>
            <person name="Hirano S."/>
            <person name="Maeda A."/>
            <person name="Terahara T."/>
            <person name="Mori K."/>
            <person name="Hamada M."/>
            <person name="Matsumoto R."/>
            <person name="Kobayashi T."/>
        </authorList>
    </citation>
    <scope>NUCLEOTIDE SEQUENCE</scope>
    <source>
        <strain evidence="1">AN17-2</strain>
    </source>
</reference>
<protein>
    <submittedName>
        <fullName evidence="1">BlaI/MecI/CopY family transcriptional regulator</fullName>
    </submittedName>
</protein>
<accession>A0ACB5UEE5</accession>
<proteinExistence type="predicted"/>
<gene>
    <name evidence="1" type="ORF">AN2V17_01970</name>
</gene>
<name>A0ACB5UEE5_9FIRM</name>